<protein>
    <recommendedName>
        <fullName evidence="1">NADP-dependent oxidoreductase domain-containing protein</fullName>
    </recommendedName>
</protein>
<organism evidence="2">
    <name type="scientific">Capitella teleta</name>
    <name type="common">Polychaete worm</name>
    <dbReference type="NCBI Taxonomy" id="283909"/>
    <lineage>
        <taxon>Eukaryota</taxon>
        <taxon>Metazoa</taxon>
        <taxon>Spiralia</taxon>
        <taxon>Lophotrochozoa</taxon>
        <taxon>Annelida</taxon>
        <taxon>Polychaeta</taxon>
        <taxon>Sedentaria</taxon>
        <taxon>Scolecida</taxon>
        <taxon>Capitellidae</taxon>
        <taxon>Capitella</taxon>
    </lineage>
</organism>
<reference evidence="4" key="1">
    <citation type="submission" date="2012-12" db="EMBL/GenBank/DDBJ databases">
        <authorList>
            <person name="Hellsten U."/>
            <person name="Grimwood J."/>
            <person name="Chapman J.A."/>
            <person name="Shapiro H."/>
            <person name="Aerts A."/>
            <person name="Otillar R.P."/>
            <person name="Terry A.Y."/>
            <person name="Boore J.L."/>
            <person name="Simakov O."/>
            <person name="Marletaz F."/>
            <person name="Cho S.-J."/>
            <person name="Edsinger-Gonzales E."/>
            <person name="Havlak P."/>
            <person name="Kuo D.-H."/>
            <person name="Larsson T."/>
            <person name="Lv J."/>
            <person name="Arendt D."/>
            <person name="Savage R."/>
            <person name="Osoegawa K."/>
            <person name="de Jong P."/>
            <person name="Lindberg D.R."/>
            <person name="Seaver E.C."/>
            <person name="Weisblat D.A."/>
            <person name="Putnam N.H."/>
            <person name="Grigoriev I.V."/>
            <person name="Rokhsar D.S."/>
        </authorList>
    </citation>
    <scope>NUCLEOTIDE SEQUENCE</scope>
    <source>
        <strain evidence="4">I ESC-2004</strain>
    </source>
</reference>
<accession>R7T682</accession>
<dbReference type="HOGENOM" id="CLU_023205_2_3_1"/>
<dbReference type="SUPFAM" id="SSF51430">
    <property type="entry name" value="NAD(P)-linked oxidoreductase"/>
    <property type="match status" value="1"/>
</dbReference>
<dbReference type="OrthoDB" id="48988at2759"/>
<evidence type="ECO:0000313" key="4">
    <source>
        <dbReference type="Proteomes" id="UP000014760"/>
    </source>
</evidence>
<dbReference type="FunCoup" id="R7T682">
    <property type="interactions" value="60"/>
</dbReference>
<dbReference type="PANTHER" id="PTHR42686:SF1">
    <property type="entry name" value="GH17980P-RELATED"/>
    <property type="match status" value="1"/>
</dbReference>
<reference evidence="2 4" key="2">
    <citation type="journal article" date="2013" name="Nature">
        <title>Insights into bilaterian evolution from three spiralian genomes.</title>
        <authorList>
            <person name="Simakov O."/>
            <person name="Marletaz F."/>
            <person name="Cho S.J."/>
            <person name="Edsinger-Gonzales E."/>
            <person name="Havlak P."/>
            <person name="Hellsten U."/>
            <person name="Kuo D.H."/>
            <person name="Larsson T."/>
            <person name="Lv J."/>
            <person name="Arendt D."/>
            <person name="Savage R."/>
            <person name="Osoegawa K."/>
            <person name="de Jong P."/>
            <person name="Grimwood J."/>
            <person name="Chapman J.A."/>
            <person name="Shapiro H."/>
            <person name="Aerts A."/>
            <person name="Otillar R.P."/>
            <person name="Terry A.Y."/>
            <person name="Boore J.L."/>
            <person name="Grigoriev I.V."/>
            <person name="Lindberg D.R."/>
            <person name="Seaver E.C."/>
            <person name="Weisblat D.A."/>
            <person name="Putnam N.H."/>
            <person name="Rokhsar D.S."/>
        </authorList>
    </citation>
    <scope>NUCLEOTIDE SEQUENCE</scope>
    <source>
        <strain evidence="2 4">I ESC-2004</strain>
    </source>
</reference>
<sequence length="345" mass="38628">MPQTESQATSSTMEYRRLGETDMHVSTLSFGGSAVGGVFGNTDFEESKKVVHEALNAGINYIDTAPWYGQGKSESVLGQALWGVPRNMFYVSTKVGRYEPRVEKMFDFSAQKTIQSVDESLARLRLDYIDIVQVHDMEFAPDVRVILNETLPALQKIKESGKCRYIGVTGYPLSNFREVIEKSAVKIDSILTYCRYSMNDNTLKDHIPYFRKHGVGVISASPLSMGLLTSSLPPAWHPAQPRVKRACREAAKYAETRGVDIATLAVQYSLGNKEVDTTLLSAATREILQKNINTVTSSPSDLERKVSQEIMDKFMKPLKNMNWEGIEARNYWNELRCLGNTNSSA</sequence>
<reference evidence="3" key="3">
    <citation type="submission" date="2015-06" db="UniProtKB">
        <authorList>
            <consortium name="EnsemblMetazoa"/>
        </authorList>
    </citation>
    <scope>IDENTIFICATION</scope>
</reference>
<dbReference type="FunFam" id="3.20.20.100:FF:000011">
    <property type="entry name" value="Aldo/keto reductase"/>
    <property type="match status" value="1"/>
</dbReference>
<gene>
    <name evidence="2" type="ORF">CAPTEDRAFT_150741</name>
</gene>
<dbReference type="GO" id="GO:0010349">
    <property type="term" value="F:L-galactose dehydrogenase activity"/>
    <property type="evidence" value="ECO:0007669"/>
    <property type="project" value="InterPro"/>
</dbReference>
<keyword evidence="4" id="KW-1185">Reference proteome</keyword>
<dbReference type="InterPro" id="IPR044479">
    <property type="entry name" value="LGALDH-like"/>
</dbReference>
<dbReference type="PRINTS" id="PR00069">
    <property type="entry name" value="ALDKETRDTASE"/>
</dbReference>
<dbReference type="InterPro" id="IPR036812">
    <property type="entry name" value="NAD(P)_OxRdtase_dom_sf"/>
</dbReference>
<dbReference type="EnsemblMetazoa" id="CapteT150741">
    <property type="protein sequence ID" value="CapteP150741"/>
    <property type="gene ID" value="CapteG150741"/>
</dbReference>
<dbReference type="STRING" id="283909.R7T682"/>
<proteinExistence type="predicted"/>
<dbReference type="Proteomes" id="UP000014760">
    <property type="component" value="Unassembled WGS sequence"/>
</dbReference>
<dbReference type="Gene3D" id="3.20.20.100">
    <property type="entry name" value="NADP-dependent oxidoreductase domain"/>
    <property type="match status" value="1"/>
</dbReference>
<dbReference type="EMBL" id="KB311569">
    <property type="protein sequence ID" value="ELT89044.1"/>
    <property type="molecule type" value="Genomic_DNA"/>
</dbReference>
<dbReference type="EMBL" id="AMQN01015080">
    <property type="status" value="NOT_ANNOTATED_CDS"/>
    <property type="molecule type" value="Genomic_DNA"/>
</dbReference>
<dbReference type="InterPro" id="IPR023210">
    <property type="entry name" value="NADP_OxRdtase_dom"/>
</dbReference>
<feature type="domain" description="NADP-dependent oxidoreductase" evidence="1">
    <location>
        <begin position="28"/>
        <end position="295"/>
    </location>
</feature>
<dbReference type="GO" id="GO:0005829">
    <property type="term" value="C:cytosol"/>
    <property type="evidence" value="ECO:0007669"/>
    <property type="project" value="TreeGrafter"/>
</dbReference>
<dbReference type="OMA" id="DYDNMFD"/>
<evidence type="ECO:0000259" key="1">
    <source>
        <dbReference type="Pfam" id="PF00248"/>
    </source>
</evidence>
<dbReference type="PANTHER" id="PTHR42686">
    <property type="entry name" value="GH17980P-RELATED"/>
    <property type="match status" value="1"/>
</dbReference>
<dbReference type="CDD" id="cd19163">
    <property type="entry name" value="AKR_galDH"/>
    <property type="match status" value="1"/>
</dbReference>
<name>R7T682_CAPTE</name>
<dbReference type="AlphaFoldDB" id="R7T682"/>
<dbReference type="Pfam" id="PF00248">
    <property type="entry name" value="Aldo_ket_red"/>
    <property type="match status" value="1"/>
</dbReference>
<evidence type="ECO:0000313" key="3">
    <source>
        <dbReference type="EnsemblMetazoa" id="CapteP150741"/>
    </source>
</evidence>
<evidence type="ECO:0000313" key="2">
    <source>
        <dbReference type="EMBL" id="ELT89044.1"/>
    </source>
</evidence>
<dbReference type="InterPro" id="IPR020471">
    <property type="entry name" value="AKR"/>
</dbReference>